<gene>
    <name evidence="1" type="ORF">ACRE_037910</name>
</gene>
<dbReference type="Proteomes" id="UP000029964">
    <property type="component" value="Unassembled WGS sequence"/>
</dbReference>
<sequence>MAARTRDDGDSRFMPCRQAIPFCMLDRVESDSSDNHAGSAVQPSSTEYMYMYMRDVLRAENPSLANGPSSGRGH</sequence>
<dbReference type="EMBL" id="JPKY01000033">
    <property type="protein sequence ID" value="KFH45365.1"/>
    <property type="molecule type" value="Genomic_DNA"/>
</dbReference>
<dbReference type="HOGENOM" id="CLU_2687210_0_0_1"/>
<accession>A0A086T7N3</accession>
<keyword evidence="2" id="KW-1185">Reference proteome</keyword>
<comment type="caution">
    <text evidence="1">The sequence shown here is derived from an EMBL/GenBank/DDBJ whole genome shotgun (WGS) entry which is preliminary data.</text>
</comment>
<reference evidence="2" key="1">
    <citation type="journal article" date="2014" name="Genome Announc.">
        <title>Genome sequence and annotation of Acremonium chrysogenum, producer of the beta-lactam antibiotic cephalosporin C.</title>
        <authorList>
            <person name="Terfehr D."/>
            <person name="Dahlmann T.A."/>
            <person name="Specht T."/>
            <person name="Zadra I."/>
            <person name="Kuernsteiner H."/>
            <person name="Kueck U."/>
        </authorList>
    </citation>
    <scope>NUCLEOTIDE SEQUENCE [LARGE SCALE GENOMIC DNA]</scope>
    <source>
        <strain evidence="2">ATCC 11550 / CBS 779.69 / DSM 880 / IAM 14645 / JCM 23072 / IMI 49137</strain>
    </source>
</reference>
<organism evidence="1 2">
    <name type="scientific">Hapsidospora chrysogenum (strain ATCC 11550 / CBS 779.69 / DSM 880 / IAM 14645 / JCM 23072 / IMI 49137)</name>
    <name type="common">Acremonium chrysogenum</name>
    <dbReference type="NCBI Taxonomy" id="857340"/>
    <lineage>
        <taxon>Eukaryota</taxon>
        <taxon>Fungi</taxon>
        <taxon>Dikarya</taxon>
        <taxon>Ascomycota</taxon>
        <taxon>Pezizomycotina</taxon>
        <taxon>Sordariomycetes</taxon>
        <taxon>Hypocreomycetidae</taxon>
        <taxon>Hypocreales</taxon>
        <taxon>Bionectriaceae</taxon>
        <taxon>Hapsidospora</taxon>
    </lineage>
</organism>
<evidence type="ECO:0000313" key="2">
    <source>
        <dbReference type="Proteomes" id="UP000029964"/>
    </source>
</evidence>
<evidence type="ECO:0000313" key="1">
    <source>
        <dbReference type="EMBL" id="KFH45365.1"/>
    </source>
</evidence>
<proteinExistence type="predicted"/>
<protein>
    <submittedName>
        <fullName evidence="1">Uncharacterized protein</fullName>
    </submittedName>
</protein>
<dbReference type="AlphaFoldDB" id="A0A086T7N3"/>
<name>A0A086T7N3_HAPC1</name>